<gene>
    <name evidence="2" type="ORF">ABC977_01825</name>
</gene>
<dbReference type="InterPro" id="IPR016568">
    <property type="entry name" value="Sulphur_oxidation_SoxY"/>
</dbReference>
<keyword evidence="3" id="KW-1185">Reference proteome</keyword>
<dbReference type="InterPro" id="IPR006311">
    <property type="entry name" value="TAT_signal"/>
</dbReference>
<evidence type="ECO:0000313" key="3">
    <source>
        <dbReference type="Proteomes" id="UP001564408"/>
    </source>
</evidence>
<dbReference type="InterPro" id="IPR032711">
    <property type="entry name" value="SoxY"/>
</dbReference>
<reference evidence="2 3" key="1">
    <citation type="submission" date="2024-05" db="EMBL/GenBank/DDBJ databases">
        <title>Genome Sequence and Characterization of the New Strain Purple Sulfur Bacterium of Genus Thioalkalicoccus.</title>
        <authorList>
            <person name="Bryantseva I.A."/>
            <person name="Kyndt J.A."/>
            <person name="Imhoff J.F."/>
        </authorList>
    </citation>
    <scope>NUCLEOTIDE SEQUENCE [LARGE SCALE GENOMIC DNA]</scope>
    <source>
        <strain evidence="2 3">Um2</strain>
    </source>
</reference>
<dbReference type="InterPro" id="IPR038162">
    <property type="entry name" value="SoxY_sf"/>
</dbReference>
<evidence type="ECO:0000259" key="1">
    <source>
        <dbReference type="Pfam" id="PF13501"/>
    </source>
</evidence>
<dbReference type="Gene3D" id="2.60.40.2470">
    <property type="entry name" value="SoxY domain"/>
    <property type="match status" value="1"/>
</dbReference>
<dbReference type="PIRSF" id="PIRSF010312">
    <property type="entry name" value="Sulphur_oxidation_SoxY"/>
    <property type="match status" value="1"/>
</dbReference>
<comment type="caution">
    <text evidence="2">The sequence shown here is derived from an EMBL/GenBank/DDBJ whole genome shotgun (WGS) entry which is preliminary data.</text>
</comment>
<organism evidence="2 3">
    <name type="scientific">Thioalkalicoccus limnaeus</name>
    <dbReference type="NCBI Taxonomy" id="120681"/>
    <lineage>
        <taxon>Bacteria</taxon>
        <taxon>Pseudomonadati</taxon>
        <taxon>Pseudomonadota</taxon>
        <taxon>Gammaproteobacteria</taxon>
        <taxon>Chromatiales</taxon>
        <taxon>Chromatiaceae</taxon>
        <taxon>Thioalkalicoccus</taxon>
    </lineage>
</organism>
<accession>A0ABV4BCT5</accession>
<dbReference type="PROSITE" id="PS51318">
    <property type="entry name" value="TAT"/>
    <property type="match status" value="1"/>
</dbReference>
<protein>
    <submittedName>
        <fullName evidence="2">Thiosulfate oxidation carrier protein SoxY</fullName>
    </submittedName>
</protein>
<dbReference type="Pfam" id="PF13501">
    <property type="entry name" value="SoxY"/>
    <property type="match status" value="1"/>
</dbReference>
<sequence length="155" mass="15776">MIDTKRRTLLKGSLSAGALGAAMGAGLLTPGSLLAAWNAGAFSAKDPATALKALLGTDLHEPSDALHIRAPEIAENAAKVRITVETEIEGVKTITIVAPGNQVPLIATFELGDKADAFVVAEIKMAQTGDVVAIAQTADALYSAAKPVQVSEAGC</sequence>
<evidence type="ECO:0000313" key="2">
    <source>
        <dbReference type="EMBL" id="MEY6431142.1"/>
    </source>
</evidence>
<dbReference type="Proteomes" id="UP001564408">
    <property type="component" value="Unassembled WGS sequence"/>
</dbReference>
<proteinExistence type="predicted"/>
<dbReference type="EMBL" id="JBDKXB010000002">
    <property type="protein sequence ID" value="MEY6431142.1"/>
    <property type="molecule type" value="Genomic_DNA"/>
</dbReference>
<dbReference type="RefSeq" id="WP_369665527.1">
    <property type="nucleotide sequence ID" value="NZ_JBDKXB010000002.1"/>
</dbReference>
<feature type="domain" description="Ig-like SoxY" evidence="1">
    <location>
        <begin position="52"/>
        <end position="155"/>
    </location>
</feature>
<name>A0ABV4BCT5_9GAMM</name>